<comment type="caution">
    <text evidence="1">The sequence shown here is derived from an EMBL/GenBank/DDBJ whole genome shotgun (WGS) entry which is preliminary data.</text>
</comment>
<dbReference type="AlphaFoldDB" id="A0A396YWB5"/>
<dbReference type="Proteomes" id="UP000265798">
    <property type="component" value="Unassembled WGS sequence"/>
</dbReference>
<reference evidence="2" key="1">
    <citation type="submission" date="2018-05" db="EMBL/GenBank/DDBJ databases">
        <title>Leptospira yasudae sp. nov. and Leptospira stimsonii sp. nov., two pathogenic species of the genus Leptospira isolated from environmental sources.</title>
        <authorList>
            <person name="Casanovas-Massana A."/>
            <person name="Hamond C."/>
            <person name="Santos L.A."/>
            <person name="Hacker K.P."/>
            <person name="Balassiano I."/>
            <person name="Medeiros M.A."/>
            <person name="Reis M.G."/>
            <person name="Ko A.I."/>
            <person name="Wunder E.A."/>
        </authorList>
    </citation>
    <scope>NUCLEOTIDE SEQUENCE [LARGE SCALE GENOMIC DNA]</scope>
    <source>
        <strain evidence="2">Yale</strain>
    </source>
</reference>
<proteinExistence type="predicted"/>
<name>A0A396YWB5_9LEPT</name>
<evidence type="ECO:0000313" key="2">
    <source>
        <dbReference type="Proteomes" id="UP000265798"/>
    </source>
</evidence>
<protein>
    <submittedName>
        <fullName evidence="1">Uncharacterized protein</fullName>
    </submittedName>
</protein>
<sequence length="63" mass="7579">MASNSFKRRDPKIEIRIRQKRKSVAIRSQKKNIQIFSKSNSFENQKPDLFCPLEGFKDNFYLR</sequence>
<evidence type="ECO:0000313" key="1">
    <source>
        <dbReference type="EMBL" id="RHX85664.1"/>
    </source>
</evidence>
<organism evidence="1 2">
    <name type="scientific">Leptospira stimsonii</name>
    <dbReference type="NCBI Taxonomy" id="2202203"/>
    <lineage>
        <taxon>Bacteria</taxon>
        <taxon>Pseudomonadati</taxon>
        <taxon>Spirochaetota</taxon>
        <taxon>Spirochaetia</taxon>
        <taxon>Leptospirales</taxon>
        <taxon>Leptospiraceae</taxon>
        <taxon>Leptospira</taxon>
    </lineage>
</organism>
<dbReference type="EMBL" id="QHCT01000008">
    <property type="protein sequence ID" value="RHX85664.1"/>
    <property type="molecule type" value="Genomic_DNA"/>
</dbReference>
<gene>
    <name evidence="1" type="ORF">DLM75_21000</name>
</gene>
<accession>A0A396YWB5</accession>